<comment type="catalytic activity">
    <reaction evidence="1">
        <text>ATP + protein L-histidine = ADP + protein N-phospho-L-histidine.</text>
        <dbReference type="EC" id="2.7.13.3"/>
    </reaction>
</comment>
<keyword evidence="9" id="KW-0418">Kinase</keyword>
<dbReference type="SUPFAM" id="SSF55874">
    <property type="entry name" value="ATPase domain of HSP90 chaperone/DNA topoisomerase II/histidine kinase"/>
    <property type="match status" value="1"/>
</dbReference>
<organism evidence="17 18">
    <name type="scientific">Eiseniibacteriota bacterium</name>
    <dbReference type="NCBI Taxonomy" id="2212470"/>
    <lineage>
        <taxon>Bacteria</taxon>
        <taxon>Candidatus Eiseniibacteriota</taxon>
    </lineage>
</organism>
<dbReference type="EMBL" id="VBOR01000026">
    <property type="protein sequence ID" value="TMQ50920.1"/>
    <property type="molecule type" value="Genomic_DNA"/>
</dbReference>
<evidence type="ECO:0000256" key="11">
    <source>
        <dbReference type="ARBA" id="ARBA00023012"/>
    </source>
</evidence>
<dbReference type="InterPro" id="IPR011006">
    <property type="entry name" value="CheY-like_superfamily"/>
</dbReference>
<dbReference type="SMART" id="SM00065">
    <property type="entry name" value="GAF"/>
    <property type="match status" value="1"/>
</dbReference>
<dbReference type="InterPro" id="IPR001789">
    <property type="entry name" value="Sig_transdc_resp-reg_receiver"/>
</dbReference>
<dbReference type="SUPFAM" id="SSF55781">
    <property type="entry name" value="GAF domain-like"/>
    <property type="match status" value="1"/>
</dbReference>
<dbReference type="Gene3D" id="1.10.287.130">
    <property type="match status" value="1"/>
</dbReference>
<dbReference type="InterPro" id="IPR036097">
    <property type="entry name" value="HisK_dim/P_sf"/>
</dbReference>
<dbReference type="PRINTS" id="PR00344">
    <property type="entry name" value="BCTRLSENSOR"/>
</dbReference>
<evidence type="ECO:0000256" key="10">
    <source>
        <dbReference type="ARBA" id="ARBA00022840"/>
    </source>
</evidence>
<dbReference type="InterPro" id="IPR005467">
    <property type="entry name" value="His_kinase_dom"/>
</dbReference>
<dbReference type="FunFam" id="3.30.565.10:FF:000023">
    <property type="entry name" value="PAS domain-containing sensor histidine kinase"/>
    <property type="match status" value="1"/>
</dbReference>
<evidence type="ECO:0000256" key="5">
    <source>
        <dbReference type="ARBA" id="ARBA00022475"/>
    </source>
</evidence>
<evidence type="ECO:0000313" key="18">
    <source>
        <dbReference type="Proteomes" id="UP000316292"/>
    </source>
</evidence>
<name>A0A538SHS9_UNCEI</name>
<dbReference type="Gene3D" id="3.30.565.10">
    <property type="entry name" value="Histidine kinase-like ATPase, C-terminal domain"/>
    <property type="match status" value="1"/>
</dbReference>
<feature type="modified residue" description="4-aspartylphosphate" evidence="13">
    <location>
        <position position="123"/>
    </location>
</feature>
<dbReference type="InterPro" id="IPR036890">
    <property type="entry name" value="HATPase_C_sf"/>
</dbReference>
<keyword evidence="11" id="KW-0902">Two-component regulatory system</keyword>
<dbReference type="PANTHER" id="PTHR43047">
    <property type="entry name" value="TWO-COMPONENT HISTIDINE PROTEIN KINASE"/>
    <property type="match status" value="1"/>
</dbReference>
<evidence type="ECO:0000313" key="17">
    <source>
        <dbReference type="EMBL" id="TMQ50920.1"/>
    </source>
</evidence>
<keyword evidence="8" id="KW-0547">Nucleotide-binding</keyword>
<dbReference type="Pfam" id="PF00512">
    <property type="entry name" value="HisKA"/>
    <property type="match status" value="1"/>
</dbReference>
<gene>
    <name evidence="17" type="ORF">E6K71_01410</name>
</gene>
<evidence type="ECO:0000256" key="4">
    <source>
        <dbReference type="ARBA" id="ARBA00012438"/>
    </source>
</evidence>
<dbReference type="FunFam" id="1.10.287.130:FF:000001">
    <property type="entry name" value="Two-component sensor histidine kinase"/>
    <property type="match status" value="1"/>
</dbReference>
<evidence type="ECO:0000256" key="6">
    <source>
        <dbReference type="ARBA" id="ARBA00022553"/>
    </source>
</evidence>
<protein>
    <recommendedName>
        <fullName evidence="4">histidine kinase</fullName>
        <ecNumber evidence="4">2.7.13.3</ecNumber>
    </recommendedName>
</protein>
<keyword evidence="7" id="KW-0808">Transferase</keyword>
<dbReference type="PROSITE" id="PS50109">
    <property type="entry name" value="HIS_KIN"/>
    <property type="match status" value="1"/>
</dbReference>
<dbReference type="SMART" id="SM00387">
    <property type="entry name" value="HATPase_c"/>
    <property type="match status" value="1"/>
</dbReference>
<feature type="domain" description="Response regulatory" evidence="16">
    <location>
        <begin position="74"/>
        <end position="188"/>
    </location>
</feature>
<reference evidence="17 18" key="1">
    <citation type="journal article" date="2019" name="Nat. Microbiol.">
        <title>Mediterranean grassland soil C-N compound turnover is dependent on rainfall and depth, and is mediated by genomically divergent microorganisms.</title>
        <authorList>
            <person name="Diamond S."/>
            <person name="Andeer P.F."/>
            <person name="Li Z."/>
            <person name="Crits-Christoph A."/>
            <person name="Burstein D."/>
            <person name="Anantharaman K."/>
            <person name="Lane K.R."/>
            <person name="Thomas B.C."/>
            <person name="Pan C."/>
            <person name="Northen T.R."/>
            <person name="Banfield J.F."/>
        </authorList>
    </citation>
    <scope>NUCLEOTIDE SEQUENCE [LARGE SCALE GENOMIC DNA]</scope>
    <source>
        <strain evidence="17">WS_1</strain>
    </source>
</reference>
<evidence type="ECO:0000256" key="13">
    <source>
        <dbReference type="PROSITE-ProRule" id="PRU00169"/>
    </source>
</evidence>
<evidence type="ECO:0000256" key="7">
    <source>
        <dbReference type="ARBA" id="ARBA00022679"/>
    </source>
</evidence>
<evidence type="ECO:0000256" key="14">
    <source>
        <dbReference type="SAM" id="MobiDB-lite"/>
    </source>
</evidence>
<evidence type="ECO:0000256" key="9">
    <source>
        <dbReference type="ARBA" id="ARBA00022777"/>
    </source>
</evidence>
<evidence type="ECO:0000256" key="3">
    <source>
        <dbReference type="ARBA" id="ARBA00004314"/>
    </source>
</evidence>
<dbReference type="GO" id="GO:0045121">
    <property type="term" value="C:membrane raft"/>
    <property type="evidence" value="ECO:0007669"/>
    <property type="project" value="UniProtKB-SubCell"/>
</dbReference>
<keyword evidence="10" id="KW-0067">ATP-binding</keyword>
<dbReference type="GO" id="GO:0000155">
    <property type="term" value="F:phosphorelay sensor kinase activity"/>
    <property type="evidence" value="ECO:0007669"/>
    <property type="project" value="InterPro"/>
</dbReference>
<keyword evidence="6 13" id="KW-0597">Phosphoprotein</keyword>
<dbReference type="PANTHER" id="PTHR43047:SF72">
    <property type="entry name" value="OSMOSENSING HISTIDINE PROTEIN KINASE SLN1"/>
    <property type="match status" value="1"/>
</dbReference>
<dbReference type="InterPro" id="IPR029016">
    <property type="entry name" value="GAF-like_dom_sf"/>
</dbReference>
<comment type="caution">
    <text evidence="17">The sequence shown here is derived from an EMBL/GenBank/DDBJ whole genome shotgun (WGS) entry which is preliminary data.</text>
</comment>
<dbReference type="Pfam" id="PF02518">
    <property type="entry name" value="HATPase_c"/>
    <property type="match status" value="1"/>
</dbReference>
<dbReference type="AlphaFoldDB" id="A0A538SHS9"/>
<feature type="domain" description="Histidine kinase" evidence="15">
    <location>
        <begin position="401"/>
        <end position="620"/>
    </location>
</feature>
<dbReference type="SUPFAM" id="SSF47384">
    <property type="entry name" value="Homodimeric domain of signal transducing histidine kinase"/>
    <property type="match status" value="1"/>
</dbReference>
<comment type="subcellular location">
    <subcellularLocation>
        <location evidence="2">Cell membrane</location>
    </subcellularLocation>
    <subcellularLocation>
        <location evidence="3">Membrane raft</location>
        <topology evidence="3">Multi-pass membrane protein</topology>
    </subcellularLocation>
</comment>
<dbReference type="SUPFAM" id="SSF52172">
    <property type="entry name" value="CheY-like"/>
    <property type="match status" value="1"/>
</dbReference>
<evidence type="ECO:0000256" key="8">
    <source>
        <dbReference type="ARBA" id="ARBA00022741"/>
    </source>
</evidence>
<dbReference type="PROSITE" id="PS50110">
    <property type="entry name" value="RESPONSE_REGULATORY"/>
    <property type="match status" value="1"/>
</dbReference>
<evidence type="ECO:0000259" key="16">
    <source>
        <dbReference type="PROSITE" id="PS50110"/>
    </source>
</evidence>
<dbReference type="InterPro" id="IPR003594">
    <property type="entry name" value="HATPase_dom"/>
</dbReference>
<accession>A0A538SHS9</accession>
<dbReference type="Pfam" id="PF00072">
    <property type="entry name" value="Response_reg"/>
    <property type="match status" value="1"/>
</dbReference>
<evidence type="ECO:0000256" key="1">
    <source>
        <dbReference type="ARBA" id="ARBA00000085"/>
    </source>
</evidence>
<keyword evidence="12" id="KW-0472">Membrane</keyword>
<feature type="compositionally biased region" description="Pro residues" evidence="14">
    <location>
        <begin position="44"/>
        <end position="54"/>
    </location>
</feature>
<dbReference type="EC" id="2.7.13.3" evidence="4"/>
<feature type="region of interest" description="Disordered" evidence="14">
    <location>
        <begin position="1"/>
        <end position="56"/>
    </location>
</feature>
<dbReference type="Gene3D" id="3.30.450.40">
    <property type="match status" value="1"/>
</dbReference>
<dbReference type="CDD" id="cd16922">
    <property type="entry name" value="HATPase_EvgS-ArcB-TorS-like"/>
    <property type="match status" value="1"/>
</dbReference>
<dbReference type="InterPro" id="IPR003018">
    <property type="entry name" value="GAF"/>
</dbReference>
<evidence type="ECO:0000256" key="2">
    <source>
        <dbReference type="ARBA" id="ARBA00004236"/>
    </source>
</evidence>
<keyword evidence="5" id="KW-1003">Cell membrane</keyword>
<dbReference type="InterPro" id="IPR003661">
    <property type="entry name" value="HisK_dim/P_dom"/>
</dbReference>
<dbReference type="SMART" id="SM00448">
    <property type="entry name" value="REC"/>
    <property type="match status" value="1"/>
</dbReference>
<proteinExistence type="predicted"/>
<dbReference type="Proteomes" id="UP000316292">
    <property type="component" value="Unassembled WGS sequence"/>
</dbReference>
<dbReference type="InterPro" id="IPR004358">
    <property type="entry name" value="Sig_transdc_His_kin-like_C"/>
</dbReference>
<dbReference type="Pfam" id="PF13185">
    <property type="entry name" value="GAF_2"/>
    <property type="match status" value="1"/>
</dbReference>
<dbReference type="GO" id="GO:0005524">
    <property type="term" value="F:ATP binding"/>
    <property type="evidence" value="ECO:0007669"/>
    <property type="project" value="UniProtKB-KW"/>
</dbReference>
<dbReference type="GO" id="GO:0005886">
    <property type="term" value="C:plasma membrane"/>
    <property type="evidence" value="ECO:0007669"/>
    <property type="project" value="UniProtKB-SubCell"/>
</dbReference>
<dbReference type="CDD" id="cd00082">
    <property type="entry name" value="HisKA"/>
    <property type="match status" value="1"/>
</dbReference>
<evidence type="ECO:0000256" key="12">
    <source>
        <dbReference type="ARBA" id="ARBA00023136"/>
    </source>
</evidence>
<evidence type="ECO:0000259" key="15">
    <source>
        <dbReference type="PROSITE" id="PS50109"/>
    </source>
</evidence>
<dbReference type="GO" id="GO:0009927">
    <property type="term" value="F:histidine phosphotransfer kinase activity"/>
    <property type="evidence" value="ECO:0007669"/>
    <property type="project" value="TreeGrafter"/>
</dbReference>
<sequence>MTKKPAPSKGREASAATKAETEKTASAGRSSASDPAAHAGAGKPLPPGPAPAPVAAPSGAAAAVLSEAPRPQPRILVVDDEPHVVQIFQDLLAQRGYEVVSSTNGDDAILKVTNESFDLVLTDINLPGVDGLEVVRAAKAADKDTCVILITGYASTTTAIDALRQGAYDYITKPFDLWETAKAIDRGLESRFLVIENRRLVESLEKANLELHHHEQILSRMVKDATQRITALYESGKEISTSLSRQATLDVIVNQVAKLAGAESSLVFLYDTDAGQYVAEAGAGAPQEGLKEYRFGVGEGLHGQAVRNMSPVRSAAIAETIGIEPFLSELGVRSALIVPLLTNEGVLGTITALRRSGRGFTPDDQEQLSMFASQASIALTNAILYERTKELDRMKSEFVAVVSHEVRTPLTSIKGSLELLGDERFHVLPPPQKELLSICQANTERLISLINDILDFSKLESSKLSLNFETFDVGRVVPEAVDHIRNLAAMRGITIDVHIEGTAGSVEADPMRVAQVITNLLGNAIKFSPEKGKIEVWARGTEEDVTVDIRDFGRGISQRDLSRLFQRFAQLDSSTTRKAGGTGLGLVISKGIVEQHGGRIWVESTMGMGSTFSFSLPRRRAAGLSAEEFADGVGGEHTQ</sequence>
<dbReference type="Gene3D" id="3.40.50.2300">
    <property type="match status" value="1"/>
</dbReference>
<dbReference type="SMART" id="SM00388">
    <property type="entry name" value="HisKA"/>
    <property type="match status" value="1"/>
</dbReference>